<dbReference type="AlphaFoldDB" id="A0A2X1AQ99"/>
<keyword evidence="5" id="KW-0732">Signal</keyword>
<feature type="chain" id="PRO_5016072348" evidence="5">
    <location>
        <begin position="27"/>
        <end position="358"/>
    </location>
</feature>
<dbReference type="PROSITE" id="PS52016">
    <property type="entry name" value="TONB_DEPENDENT_REC_3"/>
    <property type="match status" value="1"/>
</dbReference>
<dbReference type="Pfam" id="PF07715">
    <property type="entry name" value="Plug"/>
    <property type="match status" value="1"/>
</dbReference>
<proteinExistence type="inferred from homology"/>
<keyword evidence="4" id="KW-0812">Transmembrane</keyword>
<evidence type="ECO:0000256" key="1">
    <source>
        <dbReference type="ARBA" id="ARBA00022448"/>
    </source>
</evidence>
<evidence type="ECO:0000256" key="2">
    <source>
        <dbReference type="ARBA" id="ARBA00023136"/>
    </source>
</evidence>
<keyword evidence="2 4" id="KW-0472">Membrane</keyword>
<dbReference type="InterPro" id="IPR037066">
    <property type="entry name" value="Plug_dom_sf"/>
</dbReference>
<protein>
    <submittedName>
        <fullName evidence="7">Outer membrane cobalamin translocator</fullName>
    </submittedName>
</protein>
<evidence type="ECO:0000256" key="3">
    <source>
        <dbReference type="ARBA" id="ARBA00023237"/>
    </source>
</evidence>
<keyword evidence="1 4" id="KW-0813">Transport</keyword>
<dbReference type="EMBL" id="UAQM01000030">
    <property type="protein sequence ID" value="SPU46189.1"/>
    <property type="molecule type" value="Genomic_DNA"/>
</dbReference>
<feature type="domain" description="Secretin/TonB short N-terminal" evidence="6">
    <location>
        <begin position="52"/>
        <end position="103"/>
    </location>
</feature>
<dbReference type="PANTHER" id="PTHR47234:SF3">
    <property type="entry name" value="SECRETIN_TONB SHORT N-TERMINAL DOMAIN-CONTAINING PROTEIN"/>
    <property type="match status" value="1"/>
</dbReference>
<evidence type="ECO:0000256" key="4">
    <source>
        <dbReference type="PROSITE-ProRule" id="PRU01360"/>
    </source>
</evidence>
<reference evidence="7 8" key="1">
    <citation type="submission" date="2018-06" db="EMBL/GenBank/DDBJ databases">
        <authorList>
            <consortium name="Pathogen Informatics"/>
            <person name="Doyle S."/>
        </authorList>
    </citation>
    <scope>NUCLEOTIDE SEQUENCE [LARGE SCALE GENOMIC DNA]</scope>
    <source>
        <strain evidence="7 8">NCTC11165</strain>
    </source>
</reference>
<dbReference type="InterPro" id="IPR012910">
    <property type="entry name" value="Plug_dom"/>
</dbReference>
<evidence type="ECO:0000259" key="6">
    <source>
        <dbReference type="SMART" id="SM00965"/>
    </source>
</evidence>
<keyword evidence="3 4" id="KW-0998">Cell outer membrane</keyword>
<dbReference type="Gene3D" id="3.55.50.30">
    <property type="match status" value="1"/>
</dbReference>
<gene>
    <name evidence="7" type="primary">btuB_10</name>
    <name evidence="7" type="ORF">NCTC11165_02517</name>
</gene>
<name>A0A2X1AQ99_BREDI</name>
<comment type="subcellular location">
    <subcellularLocation>
        <location evidence="4">Cell outer membrane</location>
        <topology evidence="4">Multi-pass membrane protein</topology>
    </subcellularLocation>
</comment>
<accession>A0A2X1AQ99</accession>
<evidence type="ECO:0000256" key="5">
    <source>
        <dbReference type="SAM" id="SignalP"/>
    </source>
</evidence>
<dbReference type="SMART" id="SM00965">
    <property type="entry name" value="STN"/>
    <property type="match status" value="1"/>
</dbReference>
<dbReference type="PANTHER" id="PTHR47234">
    <property type="match status" value="1"/>
</dbReference>
<organism evidence="7 8">
    <name type="scientific">Brevundimonas diminuta</name>
    <name type="common">Pseudomonas diminuta</name>
    <dbReference type="NCBI Taxonomy" id="293"/>
    <lineage>
        <taxon>Bacteria</taxon>
        <taxon>Pseudomonadati</taxon>
        <taxon>Pseudomonadota</taxon>
        <taxon>Alphaproteobacteria</taxon>
        <taxon>Caulobacterales</taxon>
        <taxon>Caulobacteraceae</taxon>
        <taxon>Brevundimonas</taxon>
    </lineage>
</organism>
<dbReference type="GO" id="GO:0009279">
    <property type="term" value="C:cell outer membrane"/>
    <property type="evidence" value="ECO:0007669"/>
    <property type="project" value="UniProtKB-SubCell"/>
</dbReference>
<feature type="signal peptide" evidence="5">
    <location>
        <begin position="1"/>
        <end position="26"/>
    </location>
</feature>
<dbReference type="InterPro" id="IPR011662">
    <property type="entry name" value="Secretin/TonB_short_N"/>
</dbReference>
<evidence type="ECO:0000313" key="8">
    <source>
        <dbReference type="Proteomes" id="UP000250358"/>
    </source>
</evidence>
<dbReference type="SUPFAM" id="SSF56935">
    <property type="entry name" value="Porins"/>
    <property type="match status" value="1"/>
</dbReference>
<dbReference type="InterPro" id="IPR039426">
    <property type="entry name" value="TonB-dep_rcpt-like"/>
</dbReference>
<comment type="similarity">
    <text evidence="4">Belongs to the TonB-dependent receptor family.</text>
</comment>
<evidence type="ECO:0000313" key="7">
    <source>
        <dbReference type="EMBL" id="SPU46189.1"/>
    </source>
</evidence>
<keyword evidence="4" id="KW-1134">Transmembrane beta strand</keyword>
<sequence>MKRLAILRGALAGGVCALALATAAHAQAPRPFDLPAGDLSVTLEAYIRQSGAQLIYQPSDVRGRRSARVSGSLTPEEALDRLLAGTGLRVARDSTGAMMIVRPQPGTAGEGATGDATQVGDIVVTGSRIRGALPTAPVRLVTREEIDRSGFGQTGEIVRSLPENFSGGQNPGVLGATAGNINNTNQSNASTVNLRGLGTDATLVLVNGRRLSGDFLYQGADISGIPLSAIDRIEVVTDGSSAVYGSDAVAGVVNFILRRDFDGVELAGRFGGATNGGGFQQTYTALGGVSRDSWHVLANAEYSKQDAIKASDRDFTDEMPPDVDLLRAEERTSFYSSLGADITSRISATLDVLASERR</sequence>
<dbReference type="Gene3D" id="2.170.130.10">
    <property type="entry name" value="TonB-dependent receptor, plug domain"/>
    <property type="match status" value="1"/>
</dbReference>
<dbReference type="Proteomes" id="UP000250358">
    <property type="component" value="Unassembled WGS sequence"/>
</dbReference>
<dbReference type="RefSeq" id="WP_128116154.1">
    <property type="nucleotide sequence ID" value="NZ_UAQM01000030.1"/>
</dbReference>
<dbReference type="Pfam" id="PF07660">
    <property type="entry name" value="STN"/>
    <property type="match status" value="1"/>
</dbReference>